<gene>
    <name evidence="1" type="ORF">UFOVP121_61</name>
    <name evidence="2" type="ORF">UFOVP277_66</name>
</gene>
<dbReference type="EMBL" id="LR796243">
    <property type="protein sequence ID" value="CAB4131121.1"/>
    <property type="molecule type" value="Genomic_DNA"/>
</dbReference>
<protein>
    <submittedName>
        <fullName evidence="2">Uncharacterized protein</fullName>
    </submittedName>
</protein>
<sequence length="67" mass="7046">MAFVQAPSDAEQATDITMAEATETTAMLKRRVRDTGARHGKAFGLTGAVTTSYISGFGTGFIAAFKD</sequence>
<name>A0A6J5LQ85_9CAUD</name>
<accession>A0A6J5LQ85</accession>
<proteinExistence type="predicted"/>
<organism evidence="2">
    <name type="scientific">uncultured Caudovirales phage</name>
    <dbReference type="NCBI Taxonomy" id="2100421"/>
    <lineage>
        <taxon>Viruses</taxon>
        <taxon>Duplodnaviria</taxon>
        <taxon>Heunggongvirae</taxon>
        <taxon>Uroviricota</taxon>
        <taxon>Caudoviricetes</taxon>
        <taxon>Peduoviridae</taxon>
        <taxon>Maltschvirus</taxon>
        <taxon>Maltschvirus maltsch</taxon>
    </lineage>
</organism>
<reference evidence="2" key="1">
    <citation type="submission" date="2020-04" db="EMBL/GenBank/DDBJ databases">
        <authorList>
            <person name="Chiriac C."/>
            <person name="Salcher M."/>
            <person name="Ghai R."/>
            <person name="Kavagutti S V."/>
        </authorList>
    </citation>
    <scope>NUCLEOTIDE SEQUENCE</scope>
</reference>
<dbReference type="EMBL" id="LR796293">
    <property type="protein sequence ID" value="CAB4135076.1"/>
    <property type="molecule type" value="Genomic_DNA"/>
</dbReference>
<evidence type="ECO:0000313" key="1">
    <source>
        <dbReference type="EMBL" id="CAB4131121.1"/>
    </source>
</evidence>
<evidence type="ECO:0000313" key="2">
    <source>
        <dbReference type="EMBL" id="CAB4135076.1"/>
    </source>
</evidence>